<evidence type="ECO:0000256" key="1">
    <source>
        <dbReference type="ARBA" id="ARBA00023015"/>
    </source>
</evidence>
<dbReference type="Pfam" id="PF06445">
    <property type="entry name" value="GyrI-like"/>
    <property type="match status" value="1"/>
</dbReference>
<evidence type="ECO:0000256" key="3">
    <source>
        <dbReference type="ARBA" id="ARBA00023163"/>
    </source>
</evidence>
<evidence type="ECO:0000313" key="5">
    <source>
        <dbReference type="EMBL" id="MFC5469166.1"/>
    </source>
</evidence>
<reference evidence="6" key="1">
    <citation type="journal article" date="2019" name="Int. J. Syst. Evol. Microbiol.">
        <title>The Global Catalogue of Microorganisms (GCM) 10K type strain sequencing project: providing services to taxonomists for standard genome sequencing and annotation.</title>
        <authorList>
            <consortium name="The Broad Institute Genomics Platform"/>
            <consortium name="The Broad Institute Genome Sequencing Center for Infectious Disease"/>
            <person name="Wu L."/>
            <person name="Ma J."/>
        </authorList>
    </citation>
    <scope>NUCLEOTIDE SEQUENCE [LARGE SCALE GENOMIC DNA]</scope>
    <source>
        <strain evidence="6">CCUG 57113</strain>
    </source>
</reference>
<keyword evidence="3" id="KW-0804">Transcription</keyword>
<dbReference type="InterPro" id="IPR050908">
    <property type="entry name" value="SmbC-like"/>
</dbReference>
<dbReference type="PANTHER" id="PTHR40055:SF2">
    <property type="entry name" value="DNA GYRASE INHIBITOR"/>
    <property type="match status" value="1"/>
</dbReference>
<keyword evidence="6" id="KW-1185">Reference proteome</keyword>
<dbReference type="RefSeq" id="WP_378082166.1">
    <property type="nucleotide sequence ID" value="NZ_JBHSMH010000026.1"/>
</dbReference>
<comment type="caution">
    <text evidence="5">The sequence shown here is derived from an EMBL/GenBank/DDBJ whole genome shotgun (WGS) entry which is preliminary data.</text>
</comment>
<dbReference type="InterPro" id="IPR018060">
    <property type="entry name" value="HTH_AraC"/>
</dbReference>
<proteinExistence type="predicted"/>
<dbReference type="InterPro" id="IPR009057">
    <property type="entry name" value="Homeodomain-like_sf"/>
</dbReference>
<dbReference type="EMBL" id="JBHSMH010000026">
    <property type="protein sequence ID" value="MFC5469166.1"/>
    <property type="molecule type" value="Genomic_DNA"/>
</dbReference>
<dbReference type="InterPro" id="IPR029442">
    <property type="entry name" value="GyrI-like"/>
</dbReference>
<dbReference type="InterPro" id="IPR011256">
    <property type="entry name" value="Reg_factor_effector_dom_sf"/>
</dbReference>
<dbReference type="Gene3D" id="3.20.80.10">
    <property type="entry name" value="Regulatory factor, effector binding domain"/>
    <property type="match status" value="1"/>
</dbReference>
<dbReference type="Pfam" id="PF12833">
    <property type="entry name" value="HTH_18"/>
    <property type="match status" value="1"/>
</dbReference>
<dbReference type="PROSITE" id="PS00041">
    <property type="entry name" value="HTH_ARAC_FAMILY_1"/>
    <property type="match status" value="1"/>
</dbReference>
<dbReference type="InterPro" id="IPR018062">
    <property type="entry name" value="HTH_AraC-typ_CS"/>
</dbReference>
<feature type="domain" description="HTH araC/xylS-type" evidence="4">
    <location>
        <begin position="1"/>
        <end position="62"/>
    </location>
</feature>
<dbReference type="InterPro" id="IPR010499">
    <property type="entry name" value="AraC_E-bd"/>
</dbReference>
<dbReference type="PANTHER" id="PTHR40055">
    <property type="entry name" value="TRANSCRIPTIONAL REGULATOR YGIV-RELATED"/>
    <property type="match status" value="1"/>
</dbReference>
<evidence type="ECO:0000313" key="6">
    <source>
        <dbReference type="Proteomes" id="UP001596105"/>
    </source>
</evidence>
<evidence type="ECO:0000259" key="4">
    <source>
        <dbReference type="PROSITE" id="PS01124"/>
    </source>
</evidence>
<accession>A0ABW0LV10</accession>
<dbReference type="SUPFAM" id="SSF46689">
    <property type="entry name" value="Homeodomain-like"/>
    <property type="match status" value="1"/>
</dbReference>
<dbReference type="SUPFAM" id="SSF55136">
    <property type="entry name" value="Probable bacterial effector-binding domain"/>
    <property type="match status" value="1"/>
</dbReference>
<keyword evidence="2" id="KW-0238">DNA-binding</keyword>
<dbReference type="InterPro" id="IPR020449">
    <property type="entry name" value="Tscrpt_reg_AraC-type_HTH"/>
</dbReference>
<name>A0ABW0LV10_9BACL</name>
<dbReference type="Gene3D" id="1.10.10.60">
    <property type="entry name" value="Homeodomain-like"/>
    <property type="match status" value="1"/>
</dbReference>
<dbReference type="PROSITE" id="PS01124">
    <property type="entry name" value="HTH_ARAC_FAMILY_2"/>
    <property type="match status" value="1"/>
</dbReference>
<sequence>MGENLYDFIQRIRVEKSANLLLYQPDMSVTEIALHCGFSSSSIFARAFRNRFGMSATSYRKTFSKNSKMKSKDGKELNKPDCYDKDNPITIGSLKERALLSIKIEIKSFQAFHVAYYRLLTGYQKGVYNPEITESFKKVENWVASRNLFSSTTLSMGITYDNPDITVSDKCRYDAAFTIPEGTTEASGEIGVQDIQGGVYAVCRIEVSKDHPFELAISKLGESVDYLYGSWLPDSGFQLADKPCLEIYYHGNDVQEDQFVIDYCLPIILD</sequence>
<keyword evidence="1" id="KW-0805">Transcription regulation</keyword>
<dbReference type="SMART" id="SM00871">
    <property type="entry name" value="AraC_E_bind"/>
    <property type="match status" value="1"/>
</dbReference>
<evidence type="ECO:0000256" key="2">
    <source>
        <dbReference type="ARBA" id="ARBA00023125"/>
    </source>
</evidence>
<dbReference type="Proteomes" id="UP001596105">
    <property type="component" value="Unassembled WGS sequence"/>
</dbReference>
<gene>
    <name evidence="5" type="ORF">ACFPPD_10580</name>
</gene>
<protein>
    <submittedName>
        <fullName evidence="5">GyrI-like domain-containing protein</fullName>
    </submittedName>
</protein>
<organism evidence="5 6">
    <name type="scientific">Cohnella suwonensis</name>
    <dbReference type="NCBI Taxonomy" id="696072"/>
    <lineage>
        <taxon>Bacteria</taxon>
        <taxon>Bacillati</taxon>
        <taxon>Bacillota</taxon>
        <taxon>Bacilli</taxon>
        <taxon>Bacillales</taxon>
        <taxon>Paenibacillaceae</taxon>
        <taxon>Cohnella</taxon>
    </lineage>
</organism>
<dbReference type="PRINTS" id="PR00032">
    <property type="entry name" value="HTHARAC"/>
</dbReference>
<dbReference type="SMART" id="SM00342">
    <property type="entry name" value="HTH_ARAC"/>
    <property type="match status" value="1"/>
</dbReference>